<dbReference type="PANTHER" id="PTHR31654">
    <property type="entry name" value="SECRETED BETA-GLUCOSIDASE ADG3-RELATED"/>
    <property type="match status" value="1"/>
</dbReference>
<dbReference type="KEGG" id="pic:PICST_65010"/>
<evidence type="ECO:0000256" key="1">
    <source>
        <dbReference type="ARBA" id="ARBA00010579"/>
    </source>
</evidence>
<dbReference type="OMA" id="NVAFCQT"/>
<keyword evidence="4" id="KW-1185">Reference proteome</keyword>
<gene>
    <name evidence="3" type="primary">UTH1</name>
    <name evidence="3" type="ORF">PICST_65010</name>
</gene>
<dbReference type="InterPro" id="IPR005556">
    <property type="entry name" value="SUN"/>
</dbReference>
<comment type="caution">
    <text evidence="3">The sequence shown here is derived from an EMBL/GenBank/DDBJ whole genome shotgun (WGS) entry which is preliminary data.</text>
</comment>
<reference evidence="3 4" key="1">
    <citation type="journal article" date="2007" name="Nat. Biotechnol.">
        <title>Genome sequence of the lignocellulose-bioconverting and xylose-fermenting yeast Pichia stipitis.</title>
        <authorList>
            <person name="Jeffries T.W."/>
            <person name="Grigoriev I.V."/>
            <person name="Grimwood J."/>
            <person name="Laplaza J.M."/>
            <person name="Aerts A."/>
            <person name="Salamov A."/>
            <person name="Schmutz J."/>
            <person name="Lindquist E."/>
            <person name="Dehal P."/>
            <person name="Shapiro H."/>
            <person name="Jin Y.S."/>
            <person name="Passoth V."/>
            <person name="Richardson P.M."/>
        </authorList>
    </citation>
    <scope>NUCLEOTIDE SEQUENCE [LARGE SCALE GENOMIC DNA]</scope>
    <source>
        <strain evidence="4">ATCC 58785 / CBS 6054 / NBRC 10063 / NRRL Y-11545</strain>
    </source>
</reference>
<dbReference type="eggNOG" id="ENOG502QWHV">
    <property type="taxonomic scope" value="Eukaryota"/>
</dbReference>
<keyword evidence="2" id="KW-0732">Signal</keyword>
<dbReference type="RefSeq" id="XP_001386852.1">
    <property type="nucleotide sequence ID" value="XM_001386815.1"/>
</dbReference>
<sequence length="290" mass="30387">MLFSNFAILTSVALSAVSALPLQKRGASTCSFPTDAGLVSITPDSLNAGWAMSPDQACTPGKYCPYACPPGKVAAQWDPSSTSYTYPQSMNGGLYCNADGTVSKPFSDRDYCVDSTGSVEVNNKASANVAFCQTVLPGNEAMLIPTNIKDGKTKAIAVPGSNYWAQTSAHFYVNAPGVSTTDGCVWGSKEKPEGNWAPYVAGTNTDSTGLTYVKLGWNPIYVEDFNGKQPNFGLRVTCDNAADCVGSCEIDPSKDAFNTITGSSATTAGGSFCVVTVKNNASAKIEVFEV</sequence>
<dbReference type="AlphaFoldDB" id="A3GHJ7"/>
<dbReference type="InParanoid" id="A3GHJ7"/>
<dbReference type="Proteomes" id="UP000002258">
    <property type="component" value="Chromosome 1"/>
</dbReference>
<evidence type="ECO:0000313" key="3">
    <source>
        <dbReference type="EMBL" id="EAZ62829.1"/>
    </source>
</evidence>
<dbReference type="PANTHER" id="PTHR31654:SF0">
    <property type="entry name" value="SECRETED BETA-GLUCOSIDASE ADG3-RELATED"/>
    <property type="match status" value="1"/>
</dbReference>
<feature type="chain" id="PRO_5002653112" evidence="2">
    <location>
        <begin position="20"/>
        <end position="290"/>
    </location>
</feature>
<dbReference type="HOGENOM" id="CLU_026108_0_0_1"/>
<evidence type="ECO:0000313" key="4">
    <source>
        <dbReference type="Proteomes" id="UP000002258"/>
    </source>
</evidence>
<accession>A3GHJ7</accession>
<dbReference type="GeneID" id="4851746"/>
<dbReference type="InterPro" id="IPR053088">
    <property type="entry name" value="Beta-glucosidase/SUN-like"/>
</dbReference>
<evidence type="ECO:0000256" key="2">
    <source>
        <dbReference type="SAM" id="SignalP"/>
    </source>
</evidence>
<comment type="similarity">
    <text evidence="1">Belongs to the SUN family.</text>
</comment>
<feature type="signal peptide" evidence="2">
    <location>
        <begin position="1"/>
        <end position="19"/>
    </location>
</feature>
<organism evidence="3 4">
    <name type="scientific">Scheffersomyces stipitis (strain ATCC 58785 / CBS 6054 / NBRC 10063 / NRRL Y-11545)</name>
    <name type="common">Yeast</name>
    <name type="synonym">Pichia stipitis</name>
    <dbReference type="NCBI Taxonomy" id="322104"/>
    <lineage>
        <taxon>Eukaryota</taxon>
        <taxon>Fungi</taxon>
        <taxon>Dikarya</taxon>
        <taxon>Ascomycota</taxon>
        <taxon>Saccharomycotina</taxon>
        <taxon>Pichiomycetes</taxon>
        <taxon>Debaryomycetaceae</taxon>
        <taxon>Scheffersomyces</taxon>
    </lineage>
</organism>
<dbReference type="EMBL" id="AAVQ01000002">
    <property type="protein sequence ID" value="EAZ62829.1"/>
    <property type="molecule type" value="Genomic_DNA"/>
</dbReference>
<protein>
    <submittedName>
        <fullName evidence="3">Youth, involved in determining longevity</fullName>
    </submittedName>
</protein>
<dbReference type="Pfam" id="PF03856">
    <property type="entry name" value="SUN"/>
    <property type="match status" value="1"/>
</dbReference>
<proteinExistence type="inferred from homology"/>
<dbReference type="FunCoup" id="A3GHJ7">
    <property type="interactions" value="11"/>
</dbReference>
<name>A3GHJ7_PICST</name>
<dbReference type="OrthoDB" id="5554151at2759"/>